<dbReference type="EMBL" id="CM044706">
    <property type="protein sequence ID" value="KAI5656125.1"/>
    <property type="molecule type" value="Genomic_DNA"/>
</dbReference>
<evidence type="ECO:0000313" key="2">
    <source>
        <dbReference type="Proteomes" id="UP001060085"/>
    </source>
</evidence>
<protein>
    <submittedName>
        <fullName evidence="1">Uncharacterized protein</fullName>
    </submittedName>
</protein>
<organism evidence="1 2">
    <name type="scientific">Catharanthus roseus</name>
    <name type="common">Madagascar periwinkle</name>
    <name type="synonym">Vinca rosea</name>
    <dbReference type="NCBI Taxonomy" id="4058"/>
    <lineage>
        <taxon>Eukaryota</taxon>
        <taxon>Viridiplantae</taxon>
        <taxon>Streptophyta</taxon>
        <taxon>Embryophyta</taxon>
        <taxon>Tracheophyta</taxon>
        <taxon>Spermatophyta</taxon>
        <taxon>Magnoliopsida</taxon>
        <taxon>eudicotyledons</taxon>
        <taxon>Gunneridae</taxon>
        <taxon>Pentapetalae</taxon>
        <taxon>asterids</taxon>
        <taxon>lamiids</taxon>
        <taxon>Gentianales</taxon>
        <taxon>Apocynaceae</taxon>
        <taxon>Rauvolfioideae</taxon>
        <taxon>Vinceae</taxon>
        <taxon>Catharanthinae</taxon>
        <taxon>Catharanthus</taxon>
    </lineage>
</organism>
<gene>
    <name evidence="1" type="ORF">M9H77_24918</name>
</gene>
<name>A0ACC0A5H6_CATRO</name>
<reference evidence="2" key="1">
    <citation type="journal article" date="2023" name="Nat. Plants">
        <title>Single-cell RNA sequencing provides a high-resolution roadmap for understanding the multicellular compartmentation of specialized metabolism.</title>
        <authorList>
            <person name="Sun S."/>
            <person name="Shen X."/>
            <person name="Li Y."/>
            <person name="Li Y."/>
            <person name="Wang S."/>
            <person name="Li R."/>
            <person name="Zhang H."/>
            <person name="Shen G."/>
            <person name="Guo B."/>
            <person name="Wei J."/>
            <person name="Xu J."/>
            <person name="St-Pierre B."/>
            <person name="Chen S."/>
            <person name="Sun C."/>
        </authorList>
    </citation>
    <scope>NUCLEOTIDE SEQUENCE [LARGE SCALE GENOMIC DNA]</scope>
</reference>
<dbReference type="Proteomes" id="UP001060085">
    <property type="component" value="Linkage Group LG06"/>
</dbReference>
<keyword evidence="2" id="KW-1185">Reference proteome</keyword>
<proteinExistence type="predicted"/>
<sequence>MGALAPAPTLISHWLPQDDFLLKNAVEAGASLESLAKGAVRFSQRFTVQELQERWCALLYDPVVSAEASVHMIEFERSASTAKFNKDAKCISGKRKAGSVRKCYSAMRKRICCEPFDSIGISSQGGPGFINAEKSYEPLSADCVFEGEVSEYFGNQESNFGIMHHPIPEHQATGAGLSCDGISTGAFRTGFHDNDEDKSLGQSCVPRDVCQLFDNNIAVTGDQRIVKDFDESKELETYDLFESMDLDIDSSIIFEEIVDEEENACCGSESKVPNSSFSDPVTSLPNFSYSPIPQMPTWSAVEDFAPCTLSDVLGEMEDHAGNNLVIPDDFDANDPTIPGDSFVNSKSELGQMSSDGMKDSVQNAENFFEELSNSLLDFTPEDDLLFMDAEGNDMIEKSYIENFSLLLDSPHKSDTADCAVSDVAVAPHEYLSHSVTSTHPGEKGGQGQNRCDDLPVVWSSEAQKLSSALMVNPEFPEIRNGVICCTLNTEDPEIPNNDDVFLPIRLPSISNSSITHSKFDASYYPMLSSVKDFSRSQKPTNKTPMESAQSNYSQIRISSGMTGSSCQFETRSPHQIDELRVKFEPLNDDAQGVTTCEDPGLVNSAYSNKKNVVQPSGKELETGIEQPKNNNNNSSDSHIQKLAQASDLHMRFQKNAATSKQDVDGTSYIQNPEAINVERCSVGKTAEGAITVPTVSDEEELSCECDDNDDVPYFSDVEAMILDMDLSPDDQDLYYGPGVLRYQHEDARRTIIRLEQAADAYLQRALSSRGAFAVLYGRRSKHFIKKSEVLLGRATGDVQVDIDLGMEGHPNRISRRQATIKLCSDGSFRLTNLGKFSIYVNGKEVIPRESIGLDSGCLIEVRGLPFIFETSRTCTKQYLDIFGNE</sequence>
<comment type="caution">
    <text evidence="1">The sequence shown here is derived from an EMBL/GenBank/DDBJ whole genome shotgun (WGS) entry which is preliminary data.</text>
</comment>
<accession>A0ACC0A5H6</accession>
<evidence type="ECO:0000313" key="1">
    <source>
        <dbReference type="EMBL" id="KAI5656125.1"/>
    </source>
</evidence>